<proteinExistence type="predicted"/>
<dbReference type="EMBL" id="MFKF01000288">
    <property type="protein sequence ID" value="OGG46689.1"/>
    <property type="molecule type" value="Genomic_DNA"/>
</dbReference>
<reference evidence="1 2" key="1">
    <citation type="journal article" date="2016" name="Nat. Commun.">
        <title>Thousands of microbial genomes shed light on interconnected biogeochemical processes in an aquifer system.</title>
        <authorList>
            <person name="Anantharaman K."/>
            <person name="Brown C.T."/>
            <person name="Hug L.A."/>
            <person name="Sharon I."/>
            <person name="Castelle C.J."/>
            <person name="Probst A.J."/>
            <person name="Thomas B.C."/>
            <person name="Singh A."/>
            <person name="Wilkins M.J."/>
            <person name="Karaoz U."/>
            <person name="Brodie E.L."/>
            <person name="Williams K.H."/>
            <person name="Hubbard S.S."/>
            <person name="Banfield J.F."/>
        </authorList>
    </citation>
    <scope>NUCLEOTIDE SEQUENCE [LARGE SCALE GENOMIC DNA]</scope>
    <source>
        <strain evidence="2">RIFCSPLOWO2_12_FULL_64_10</strain>
    </source>
</reference>
<dbReference type="AlphaFoldDB" id="A0A1F6CBZ7"/>
<organism evidence="1 2">
    <name type="scientific">Handelsmanbacteria sp. (strain RIFCSPLOWO2_12_FULL_64_10)</name>
    <dbReference type="NCBI Taxonomy" id="1817868"/>
    <lineage>
        <taxon>Bacteria</taxon>
        <taxon>Candidatus Handelsmaniibacteriota</taxon>
    </lineage>
</organism>
<name>A0A1F6CBZ7_HANXR</name>
<gene>
    <name evidence="1" type="ORF">A3F84_25140</name>
</gene>
<comment type="caution">
    <text evidence="1">The sequence shown here is derived from an EMBL/GenBank/DDBJ whole genome shotgun (WGS) entry which is preliminary data.</text>
</comment>
<sequence>MTAPVDIARPPSSPAVDPFAEGLPRPVVLRLLAGPGRFSKADYALYCQTVHWEIVRGETLQVHGRFCVLCDSPAAQVHHRPSGYRNLFREDPRLHLIPLCRTCHRRFHRR</sequence>
<dbReference type="Proteomes" id="UP000178606">
    <property type="component" value="Unassembled WGS sequence"/>
</dbReference>
<evidence type="ECO:0000313" key="1">
    <source>
        <dbReference type="EMBL" id="OGG46689.1"/>
    </source>
</evidence>
<accession>A0A1F6CBZ7</accession>
<protein>
    <recommendedName>
        <fullName evidence="3">HNH domain-containing protein</fullName>
    </recommendedName>
</protein>
<evidence type="ECO:0000313" key="2">
    <source>
        <dbReference type="Proteomes" id="UP000178606"/>
    </source>
</evidence>
<evidence type="ECO:0008006" key="3">
    <source>
        <dbReference type="Google" id="ProtNLM"/>
    </source>
</evidence>